<keyword evidence="2" id="KW-1185">Reference proteome</keyword>
<accession>A0ACD5BP35</accession>
<proteinExistence type="predicted"/>
<evidence type="ECO:0000313" key="2">
    <source>
        <dbReference type="Proteomes" id="UP001456344"/>
    </source>
</evidence>
<protein>
    <submittedName>
        <fullName evidence="1">Polyketide antibiotic transporter</fullName>
    </submittedName>
</protein>
<sequence>MTTTPAEAVGTPAGPAFPTQGSAGLAVTRHLARLIRRGALIVALAVAGMSAVVAGQYQSTFAGALDGSALRALAENPAIRILFGPPIALDDPGGFTVWRTGTPVEVLTGVWALLTATRLTRGEEDAGHADLLLGGRLRAVDLLTRCLTALGAAAVVIAAALALAMLVTGTQPTGALVHAGGILGGTVTFAAAGALSAQIMPTRAAATGLAVAALGVSLLLRMLADGIGMLSWAAWVTPFGLTAQTAPYACNRLLPLLVLAMFPILLGAAAVIVASRRDVGRGLLNPSGHRRPKTWLLHSITGFAVRRALRATAGWAAGIAAYFLLIGALLASVLQFMQENPKFAELAAAAGFGSLGTAEGFAAAIFGLVAIPVGLYAVTRIAAFAADESARRSTSLFALPIRRERFAVTELAVTAAGVFALLTTAGLTLWIGASIADAPLDIASAVGGAWNTMPIALLALGAALFALGWAPRAVALIGAVPVVGGFLLNVILQSTEAPVWLTYLTPFGHLAAVPGTPPDWGAIAVLITIAASLAALGVLGYRRRDLNT</sequence>
<name>A0ACD5BP35_9PSEU</name>
<evidence type="ECO:0000313" key="1">
    <source>
        <dbReference type="EMBL" id="WYW19490.1"/>
    </source>
</evidence>
<dbReference type="Proteomes" id="UP001456344">
    <property type="component" value="Chromosome"/>
</dbReference>
<dbReference type="EMBL" id="CP150484">
    <property type="protein sequence ID" value="WYW19490.1"/>
    <property type="molecule type" value="Genomic_DNA"/>
</dbReference>
<reference evidence="1" key="1">
    <citation type="submission" date="2023-10" db="EMBL/GenBank/DDBJ databases">
        <title>Whole genome sequencing of actinobacterial strain Amycolatopsis sp. (BCA-696) identifies the underlying plant growth-promoting genes.</title>
        <authorList>
            <person name="Gandham P."/>
            <person name="Vadla N."/>
            <person name="Saji A."/>
            <person name="Srinivas V."/>
            <person name="Ruperao P."/>
            <person name="Selvanayagam S."/>
            <person name="Saxena R.K."/>
            <person name="Rathore A."/>
            <person name="Gopalakrishnan S."/>
            <person name="Thakur V."/>
        </authorList>
    </citation>
    <scope>NUCLEOTIDE SEQUENCE</scope>
    <source>
        <strain evidence="1">BCA-696</strain>
    </source>
</reference>
<gene>
    <name evidence="1" type="ORF">LCL61_28495</name>
</gene>
<organism evidence="1 2">
    <name type="scientific">Amycolatopsis coloradensis</name>
    <dbReference type="NCBI Taxonomy" id="76021"/>
    <lineage>
        <taxon>Bacteria</taxon>
        <taxon>Bacillati</taxon>
        <taxon>Actinomycetota</taxon>
        <taxon>Actinomycetes</taxon>
        <taxon>Pseudonocardiales</taxon>
        <taxon>Pseudonocardiaceae</taxon>
        <taxon>Amycolatopsis</taxon>
    </lineage>
</organism>